<dbReference type="InterPro" id="IPR013785">
    <property type="entry name" value="Aldolase_TIM"/>
</dbReference>
<dbReference type="SUPFAM" id="SSF51395">
    <property type="entry name" value="FMN-linked oxidoreductases"/>
    <property type="match status" value="1"/>
</dbReference>
<comment type="cofactor">
    <cofactor evidence="1">
        <name>FMN</name>
        <dbReference type="ChEBI" id="CHEBI:58210"/>
    </cofactor>
</comment>
<dbReference type="EMBL" id="JAAWWK010000005">
    <property type="protein sequence ID" value="NKI18517.1"/>
    <property type="molecule type" value="Genomic_DNA"/>
</dbReference>
<reference evidence="5 6" key="1">
    <citation type="submission" date="2020-04" db="EMBL/GenBank/DDBJ databases">
        <authorList>
            <person name="Yoon J."/>
        </authorList>
    </citation>
    <scope>NUCLEOTIDE SEQUENCE [LARGE SCALE GENOMIC DNA]</scope>
    <source>
        <strain evidence="5 6">KMU-166</strain>
    </source>
</reference>
<feature type="domain" description="FMN hydroxy acid dehydrogenase" evidence="4">
    <location>
        <begin position="9"/>
        <end position="378"/>
    </location>
</feature>
<dbReference type="Pfam" id="PF01070">
    <property type="entry name" value="FMN_dh"/>
    <property type="match status" value="1"/>
</dbReference>
<comment type="similarity">
    <text evidence="3">Belongs to the FMN-dependent alpha-hydroxy acid dehydrogenase family.</text>
</comment>
<dbReference type="InterPro" id="IPR000262">
    <property type="entry name" value="FMN-dep_DH"/>
</dbReference>
<keyword evidence="6" id="KW-1185">Reference proteome</keyword>
<evidence type="ECO:0000313" key="6">
    <source>
        <dbReference type="Proteomes" id="UP000765845"/>
    </source>
</evidence>
<dbReference type="PROSITE" id="PS51349">
    <property type="entry name" value="FMN_HYDROXY_ACID_DH_2"/>
    <property type="match status" value="1"/>
</dbReference>
<dbReference type="PANTHER" id="PTHR10578:SF143">
    <property type="entry name" value="FMN-DEPENDENT ALPHA-HYDROXY ACID DEHYDROGENASE PB1A11.03"/>
    <property type="match status" value="1"/>
</dbReference>
<evidence type="ECO:0000256" key="3">
    <source>
        <dbReference type="ARBA" id="ARBA00024042"/>
    </source>
</evidence>
<protein>
    <submittedName>
        <fullName evidence="5">Alpha-hydroxy-acid oxidizing protein</fullName>
    </submittedName>
</protein>
<proteinExistence type="inferred from homology"/>
<dbReference type="Gene3D" id="3.20.20.70">
    <property type="entry name" value="Aldolase class I"/>
    <property type="match status" value="1"/>
</dbReference>
<dbReference type="PIRSF" id="PIRSF000138">
    <property type="entry name" value="Al-hdrx_acd_dh"/>
    <property type="match status" value="1"/>
</dbReference>
<dbReference type="PANTHER" id="PTHR10578">
    <property type="entry name" value="S -2-HYDROXY-ACID OXIDASE-RELATED"/>
    <property type="match status" value="1"/>
</dbReference>
<dbReference type="InterPro" id="IPR037396">
    <property type="entry name" value="FMN_HAD"/>
</dbReference>
<evidence type="ECO:0000259" key="4">
    <source>
        <dbReference type="PROSITE" id="PS51349"/>
    </source>
</evidence>
<comment type="caution">
    <text evidence="5">The sequence shown here is derived from an EMBL/GenBank/DDBJ whole genome shotgun (WGS) entry which is preliminary data.</text>
</comment>
<name>A0ABX1GJ87_9GAMM</name>
<keyword evidence="2" id="KW-0560">Oxidoreductase</keyword>
<evidence type="ECO:0000313" key="5">
    <source>
        <dbReference type="EMBL" id="NKI18517.1"/>
    </source>
</evidence>
<organism evidence="5 6">
    <name type="scientific">Spongiibacter thalassae</name>
    <dbReference type="NCBI Taxonomy" id="2721624"/>
    <lineage>
        <taxon>Bacteria</taxon>
        <taxon>Pseudomonadati</taxon>
        <taxon>Pseudomonadota</taxon>
        <taxon>Gammaproteobacteria</taxon>
        <taxon>Cellvibrionales</taxon>
        <taxon>Spongiibacteraceae</taxon>
        <taxon>Spongiibacter</taxon>
    </lineage>
</organism>
<sequence length="394" mass="42546">MTTHYPLSEIPPDIVCADDYERHAREALPHSTYEHIASGSGDEITLRGNRDAFQQVQILPRMLRRFDRASAQLSLFGDRYASPMVVAPLAYQQLAHPEGELATAAAADALDCGFVCSTLASCSLERVASAGRSPKWFQLYFQASRANTLALVRRAEQAGYRAIVVTVDSSVTGIRNRSQRAGFALPDNVQAANLRELAPPPPRPLKQDESIILNGIMADAPDWDELAWLRSQTALPLIVKGIIHPEDARQALLLGADGLVVSNHGGRSLDGCPASLRMLPLIRRTVDAFAASHPHRTAATVLLDSGIRRGSDVFKALALGADAVLLGRPCFYALSVAGALGVAHLLRTLKEEFELTLALSGCQTPADISRDAVIIPRDFSPDIPGCETNHATDH</sequence>
<evidence type="ECO:0000256" key="2">
    <source>
        <dbReference type="ARBA" id="ARBA00023002"/>
    </source>
</evidence>
<evidence type="ECO:0000256" key="1">
    <source>
        <dbReference type="ARBA" id="ARBA00001917"/>
    </source>
</evidence>
<accession>A0ABX1GJ87</accession>
<dbReference type="Proteomes" id="UP000765845">
    <property type="component" value="Unassembled WGS sequence"/>
</dbReference>
<dbReference type="CDD" id="cd02809">
    <property type="entry name" value="alpha_hydroxyacid_oxid_FMN"/>
    <property type="match status" value="1"/>
</dbReference>
<gene>
    <name evidence="5" type="ORF">HCU74_13960</name>
</gene>
<dbReference type="InterPro" id="IPR012133">
    <property type="entry name" value="Alpha-hydoxy_acid_DH_FMN"/>
</dbReference>